<feature type="compositionally biased region" description="Low complexity" evidence="1">
    <location>
        <begin position="1355"/>
        <end position="1378"/>
    </location>
</feature>
<feature type="compositionally biased region" description="Polar residues" evidence="1">
    <location>
        <begin position="79"/>
        <end position="88"/>
    </location>
</feature>
<feature type="region of interest" description="Disordered" evidence="1">
    <location>
        <begin position="926"/>
        <end position="978"/>
    </location>
</feature>
<feature type="compositionally biased region" description="Low complexity" evidence="1">
    <location>
        <begin position="737"/>
        <end position="746"/>
    </location>
</feature>
<feature type="compositionally biased region" description="Polar residues" evidence="1">
    <location>
        <begin position="352"/>
        <end position="361"/>
    </location>
</feature>
<dbReference type="Proteomes" id="UP000024837">
    <property type="component" value="Unassembled WGS sequence"/>
</dbReference>
<feature type="compositionally biased region" description="Basic and acidic residues" evidence="1">
    <location>
        <begin position="204"/>
        <end position="228"/>
    </location>
</feature>
<feature type="compositionally biased region" description="Basic and acidic residues" evidence="1">
    <location>
        <begin position="448"/>
        <end position="457"/>
    </location>
</feature>
<feature type="region of interest" description="Disordered" evidence="1">
    <location>
        <begin position="1066"/>
        <end position="1100"/>
    </location>
</feature>
<feature type="compositionally biased region" description="Low complexity" evidence="1">
    <location>
        <begin position="1069"/>
        <end position="1078"/>
    </location>
</feature>
<reference evidence="2 3" key="1">
    <citation type="submission" date="2013-05" db="EMBL/GenBank/DDBJ databases">
        <title>Drechslerella stenobrocha genome reveals carnivorous origination and mechanical trapping mechanism of predatory fungi.</title>
        <authorList>
            <person name="Liu X."/>
            <person name="Zhang W."/>
            <person name="Liu K."/>
        </authorList>
    </citation>
    <scope>NUCLEOTIDE SEQUENCE [LARGE SCALE GENOMIC DNA]</scope>
    <source>
        <strain evidence="2 3">248</strain>
    </source>
</reference>
<accession>W7IHB7</accession>
<feature type="compositionally biased region" description="Low complexity" evidence="1">
    <location>
        <begin position="679"/>
        <end position="692"/>
    </location>
</feature>
<feature type="compositionally biased region" description="Low complexity" evidence="1">
    <location>
        <begin position="713"/>
        <end position="728"/>
    </location>
</feature>
<gene>
    <name evidence="2" type="ORF">DRE_01852</name>
</gene>
<feature type="compositionally biased region" description="Polar residues" evidence="1">
    <location>
        <begin position="628"/>
        <end position="647"/>
    </location>
</feature>
<feature type="compositionally biased region" description="Basic and acidic residues" evidence="1">
    <location>
        <begin position="402"/>
        <end position="413"/>
    </location>
</feature>
<dbReference type="HOGENOM" id="CLU_253298_0_0_1"/>
<evidence type="ECO:0000256" key="1">
    <source>
        <dbReference type="SAM" id="MobiDB-lite"/>
    </source>
</evidence>
<feature type="compositionally biased region" description="Polar residues" evidence="1">
    <location>
        <begin position="467"/>
        <end position="498"/>
    </location>
</feature>
<feature type="compositionally biased region" description="Basic residues" evidence="1">
    <location>
        <begin position="747"/>
        <end position="760"/>
    </location>
</feature>
<dbReference type="OrthoDB" id="5416983at2759"/>
<organism evidence="2 3">
    <name type="scientific">Drechslerella stenobrocha 248</name>
    <dbReference type="NCBI Taxonomy" id="1043628"/>
    <lineage>
        <taxon>Eukaryota</taxon>
        <taxon>Fungi</taxon>
        <taxon>Dikarya</taxon>
        <taxon>Ascomycota</taxon>
        <taxon>Pezizomycotina</taxon>
        <taxon>Orbiliomycetes</taxon>
        <taxon>Orbiliales</taxon>
        <taxon>Orbiliaceae</taxon>
        <taxon>Drechslerella</taxon>
    </lineage>
</organism>
<keyword evidence="3" id="KW-1185">Reference proteome</keyword>
<feature type="compositionally biased region" description="Basic and acidic residues" evidence="1">
    <location>
        <begin position="365"/>
        <end position="379"/>
    </location>
</feature>
<evidence type="ECO:0000313" key="2">
    <source>
        <dbReference type="EMBL" id="EWC48630.1"/>
    </source>
</evidence>
<name>W7IHB7_9PEZI</name>
<protein>
    <submittedName>
        <fullName evidence="2">Uncharacterized protein</fullName>
    </submittedName>
</protein>
<feature type="compositionally biased region" description="Polar residues" evidence="1">
    <location>
        <begin position="17"/>
        <end position="35"/>
    </location>
</feature>
<feature type="region of interest" description="Disordered" evidence="1">
    <location>
        <begin position="1"/>
        <end position="107"/>
    </location>
</feature>
<evidence type="ECO:0000313" key="3">
    <source>
        <dbReference type="Proteomes" id="UP000024837"/>
    </source>
</evidence>
<feature type="compositionally biased region" description="Basic and acidic residues" evidence="1">
    <location>
        <begin position="1"/>
        <end position="11"/>
    </location>
</feature>
<feature type="region of interest" description="Disordered" evidence="1">
    <location>
        <begin position="278"/>
        <end position="587"/>
    </location>
</feature>
<feature type="region of interest" description="Disordered" evidence="1">
    <location>
        <begin position="601"/>
        <end position="859"/>
    </location>
</feature>
<feature type="region of interest" description="Disordered" evidence="1">
    <location>
        <begin position="156"/>
        <end position="244"/>
    </location>
</feature>
<feature type="compositionally biased region" description="Basic and acidic residues" evidence="1">
    <location>
        <begin position="559"/>
        <end position="587"/>
    </location>
</feature>
<feature type="compositionally biased region" description="Polar residues" evidence="1">
    <location>
        <begin position="382"/>
        <end position="393"/>
    </location>
</feature>
<feature type="compositionally biased region" description="Basic and acidic residues" evidence="1">
    <location>
        <begin position="601"/>
        <end position="615"/>
    </location>
</feature>
<feature type="compositionally biased region" description="Polar residues" evidence="1">
    <location>
        <begin position="944"/>
        <end position="960"/>
    </location>
</feature>
<feature type="compositionally biased region" description="Pro residues" evidence="1">
    <location>
        <begin position="330"/>
        <end position="339"/>
    </location>
</feature>
<dbReference type="EMBL" id="KI966372">
    <property type="protein sequence ID" value="EWC48630.1"/>
    <property type="molecule type" value="Genomic_DNA"/>
</dbReference>
<feature type="compositionally biased region" description="Basic and acidic residues" evidence="1">
    <location>
        <begin position="927"/>
        <end position="938"/>
    </location>
</feature>
<feature type="region of interest" description="Disordered" evidence="1">
    <location>
        <begin position="1341"/>
        <end position="1402"/>
    </location>
</feature>
<proteinExistence type="predicted"/>
<sequence>MAEHLTQDVDPRLAQSVVDSTTGADGVTTLSNSQGVEVAAIVSGEEANATSNPSPGTNGPVDGIPTNDDSKKDSQDNSPTGASGTESSKGADKPPVQKLSLSRKPPAVKSVSLNKAFLSGNISTAPAQGKLSLTLDKGSKGTASGTAGASITAAKPRLVSKMGPPGSRIAGIGQLGGKAGSVPSVWNRNQPPAPTPAKEYTDEELSKHGIHMAERIQTEDSKESKWADIDEDDDDWVPPDTIEWNDGTKVTLEAAEIPKPTISTFEKEIGVVALKEQRASHSVHFGHPPDSGHPPPNQVDHHSFGKPGLIPSMPPPKMPWAAVPQGSFPTPRPMPPPPNHQFSGRTPLVLTGRSNFSNTQPAKEVAVDDFSRPSWRDRVPAQSPNTLFNSETGNFDPVGDANRNREQGRRNSKTEGPPGVRPTLLLQRSIGRGEPEHDMPPQQNRFPGRPEPHDRHPVVVSPVNMGRQRSASILSAGMSDTSSTARQPAANNSNVITESSDDATAESQPPRASQGPLYISPTVAGGDSRFQRMGPPAPQAAAPDVEAPPQEPGENPVEAQKRVMRDAREQARARRLAEEAAAEEEKRQRILKKLAEFDEKMKAEAASKAEQEKSSEPPASGDGGEADTTATAPSQAEPSASEQSTPEPSAPEAAVVNGHKHAEDSSGEGNGHIDGGKISNGNGVAVANGGSSMQPKSTTAATHLHSGPPQHPSQISSANKNSHSSHSPTFPPPHPPSSSASSSPTRHFSHLSHNHNHNHHQPLPPSRYSDNYHPPAPRSVSSTSSSHNLNSRPFDHNSHHPRSHPQPPTSVDASNHPSRGHPPEPVLDYPNQRGNHIPPSAHPHPHPHNFHPSDRPVSMPAKNVYPPRKIGEHITVSGIPLPPGKEHFYSAEIPNEWERNGSMRPSPWAPTAQETHVKRFAMFLPTPDKEKPADEPPAKAEWTANGQPLENNPSQSISQTEAAKPEEAPPAPSRPRIPTVEDLVASIPNFEELAKRHPKELIPGSTSTTYQNLKEALVSIQDTQTGLGRGLATSDDAFDSDWARNHRENQAAYKAQKDNLTFVLRTKGQSQQPQQPQPTAIPNEKNLRKENTGPALSSDVDRFNTLQDKIKGLAGGTWSAFAGIGTPGGYRPVRADVYKRLSETQRDVEDSRRAQFYREQGIAKSKELADNAKGKAVAATGKKPGTPPVVDPNLQVISKPAFQGADDGKPKVSLPKYTAQASVASIPTELESPHTIPTDDEFNDMVFQQEFGSTPTVCLPIVIPKTVPDDGTNQRSIAKRLKDKKKGSLRDQDITSKAGVPLHLFQSTPAGNIIRVKLPGMVEGKPFLMSAAYENSLKLQQPVRHQKPVQQGDLPSSSYSRSTRSDSGPSRPPRNNSHPNHRGGNSYNTRIAHKVSPATTHS</sequence>
<feature type="compositionally biased region" description="Polar residues" evidence="1">
    <location>
        <begin position="48"/>
        <end position="57"/>
    </location>
</feature>